<name>A0AB40BNT4_DIOCR</name>
<dbReference type="AlphaFoldDB" id="A0AB40BNT4"/>
<sequence length="202" mass="22594">MASTLSVRQVNIPWVGFSFSLNHGPFNIKKHALTDTLFVGGGICSRSQVLKLVIVIIDVIYLFDAEGSLLNLPLPECWVVSKFHELIDSIATSYDKFFFGDDGREIYSYFGGILLIGTASEARNALVGRSIPRYLLPEHVTSCLLHISFSAHTDLNIKFQSHISRLDIIDCRIPNCFHLQRLCEKPGPLFTAQKITVLSQLL</sequence>
<dbReference type="GeneID" id="120265238"/>
<gene>
    <name evidence="2" type="primary">LOC120265238</name>
</gene>
<protein>
    <submittedName>
        <fullName evidence="2">Uncharacterized protein LOC120265238</fullName>
    </submittedName>
</protein>
<proteinExistence type="predicted"/>
<organism evidence="1 2">
    <name type="scientific">Dioscorea cayennensis subsp. rotundata</name>
    <name type="common">White Guinea yam</name>
    <name type="synonym">Dioscorea rotundata</name>
    <dbReference type="NCBI Taxonomy" id="55577"/>
    <lineage>
        <taxon>Eukaryota</taxon>
        <taxon>Viridiplantae</taxon>
        <taxon>Streptophyta</taxon>
        <taxon>Embryophyta</taxon>
        <taxon>Tracheophyta</taxon>
        <taxon>Spermatophyta</taxon>
        <taxon>Magnoliopsida</taxon>
        <taxon>Liliopsida</taxon>
        <taxon>Dioscoreales</taxon>
        <taxon>Dioscoreaceae</taxon>
        <taxon>Dioscorea</taxon>
    </lineage>
</organism>
<dbReference type="Proteomes" id="UP001515500">
    <property type="component" value="Chromosome 7"/>
</dbReference>
<evidence type="ECO:0000313" key="1">
    <source>
        <dbReference type="Proteomes" id="UP001515500"/>
    </source>
</evidence>
<evidence type="ECO:0000313" key="2">
    <source>
        <dbReference type="RefSeq" id="XP_039129053.1"/>
    </source>
</evidence>
<dbReference type="RefSeq" id="XP_039129053.1">
    <property type="nucleotide sequence ID" value="XM_039273119.1"/>
</dbReference>
<accession>A0AB40BNT4</accession>
<keyword evidence="1" id="KW-1185">Reference proteome</keyword>
<reference evidence="2" key="1">
    <citation type="submission" date="2025-08" db="UniProtKB">
        <authorList>
            <consortium name="RefSeq"/>
        </authorList>
    </citation>
    <scope>IDENTIFICATION</scope>
</reference>